<feature type="signal peptide" evidence="2">
    <location>
        <begin position="1"/>
        <end position="19"/>
    </location>
</feature>
<dbReference type="InterPro" id="IPR000742">
    <property type="entry name" value="EGF"/>
</dbReference>
<name>A0A8B8BAH5_CRAVI</name>
<evidence type="ECO:0000313" key="4">
    <source>
        <dbReference type="Proteomes" id="UP000694844"/>
    </source>
</evidence>
<gene>
    <name evidence="5 6" type="primary">LOC111108428</name>
</gene>
<evidence type="ECO:0000256" key="2">
    <source>
        <dbReference type="SAM" id="SignalP"/>
    </source>
</evidence>
<feature type="domain" description="EGF-like" evidence="3">
    <location>
        <begin position="215"/>
        <end position="251"/>
    </location>
</feature>
<feature type="chain" id="PRO_5044665990" evidence="2">
    <location>
        <begin position="20"/>
        <end position="611"/>
    </location>
</feature>
<dbReference type="PANTHER" id="PTHR39069:SF8">
    <property type="entry name" value="FI17111P1"/>
    <property type="match status" value="1"/>
</dbReference>
<dbReference type="SMART" id="SM00181">
    <property type="entry name" value="EGF"/>
    <property type="match status" value="6"/>
</dbReference>
<proteinExistence type="predicted"/>
<protein>
    <submittedName>
        <fullName evidence="5 6">Prion-like-(Q/N-rich) domain-bearing protein 25 isoform X1</fullName>
    </submittedName>
</protein>
<organism evidence="4 6">
    <name type="scientific">Crassostrea virginica</name>
    <name type="common">Eastern oyster</name>
    <dbReference type="NCBI Taxonomy" id="6565"/>
    <lineage>
        <taxon>Eukaryota</taxon>
        <taxon>Metazoa</taxon>
        <taxon>Spiralia</taxon>
        <taxon>Lophotrochozoa</taxon>
        <taxon>Mollusca</taxon>
        <taxon>Bivalvia</taxon>
        <taxon>Autobranchia</taxon>
        <taxon>Pteriomorphia</taxon>
        <taxon>Ostreida</taxon>
        <taxon>Ostreoidea</taxon>
        <taxon>Ostreidae</taxon>
        <taxon>Crassostrea</taxon>
    </lineage>
</organism>
<keyword evidence="5 6" id="KW-0034">Amyloid</keyword>
<feature type="domain" description="EGF-like" evidence="3">
    <location>
        <begin position="170"/>
        <end position="206"/>
    </location>
</feature>
<keyword evidence="1" id="KW-0472">Membrane</keyword>
<feature type="transmembrane region" description="Helical" evidence="1">
    <location>
        <begin position="452"/>
        <end position="473"/>
    </location>
</feature>
<dbReference type="InterPro" id="IPR006149">
    <property type="entry name" value="EB_dom"/>
</dbReference>
<feature type="domain" description="EGF-like" evidence="3">
    <location>
        <begin position="338"/>
        <end position="384"/>
    </location>
</feature>
<sequence>MMFVILCVVVIVSVPRSSAAYNLNGEVCLQRALEFSGTLRSCGFYGSKAWDYFIKDQYDDTCQTKCSVTIQNLHSNRWYYLKNIHLKVIDKSHSTICSSRQEDNRSRDLVIDCSPRTYGKVEVGEPCIVDGQCRGNDVSTVCKNFICTCTKGYISLGRHCYDDAVDLNKPCQINEQCRHSPHALCLQGKCGCTEGYSVYDSAAGCLKDAVDLNKPCQINEQCRHSPHALCLQGKCGCTEGYSVYDSAAGCLKDAVDLNKPCQINEQCRHSPHALCLQGKCGCTEGYSVYDSAAGCLKDNVTVGDSCAVNAQCKGTPLSANCENSTCTCTKGYISLGQLCYEEAIALNMPCMFHEQCFDFPHALCLNGNCDCIEGYSAHNTSKCLQDNVDIGESCEVNEQCRGTANSTVCENSTCTCTEGYISLGEHCYEGIQGNLKEALFGDQQESNVGRTLGALLGGVLLGVLITVIGFIIYKRRKNPNKRHREEPQVVFADNNAYGVATKMERNVVNDSSGNKNKRKVVNVSPYAPSDETPEYGNVSQTSVTRTEDIYNHLNEKEEQDGEDNYDHACAATGLSRGGYFDSDYSSMRDVDKGCGKSAKNGADNYFTLEQN</sequence>
<dbReference type="AlphaFoldDB" id="A0A8B8BAH5"/>
<keyword evidence="1" id="KW-0812">Transmembrane</keyword>
<dbReference type="PANTHER" id="PTHR39069">
    <property type="entry name" value="ECDYSONE-INDUCIBLE GENE E1, ISOFORM A"/>
    <property type="match status" value="1"/>
</dbReference>
<dbReference type="KEGG" id="cvn:111108428"/>
<dbReference type="RefSeq" id="XP_022300010.1">
    <property type="nucleotide sequence ID" value="XM_022444302.1"/>
</dbReference>
<feature type="domain" description="EGF-like" evidence="3">
    <location>
        <begin position="112"/>
        <end position="161"/>
    </location>
</feature>
<evidence type="ECO:0000256" key="1">
    <source>
        <dbReference type="SAM" id="Phobius"/>
    </source>
</evidence>
<dbReference type="OrthoDB" id="504708at2759"/>
<accession>A0A8B8BAH5</accession>
<evidence type="ECO:0000313" key="5">
    <source>
        <dbReference type="RefSeq" id="XP_022300010.1"/>
    </source>
</evidence>
<dbReference type="Proteomes" id="UP000694844">
    <property type="component" value="Chromosome 8"/>
</dbReference>
<dbReference type="GeneID" id="111108428"/>
<dbReference type="Pfam" id="PF01683">
    <property type="entry name" value="EB"/>
    <property type="match status" value="2"/>
</dbReference>
<keyword evidence="1" id="KW-1133">Transmembrane helix</keyword>
<reference evidence="5 6" key="1">
    <citation type="submission" date="2025-04" db="UniProtKB">
        <authorList>
            <consortium name="RefSeq"/>
        </authorList>
    </citation>
    <scope>IDENTIFICATION</scope>
    <source>
        <tissue evidence="5 6">Whole sample</tissue>
    </source>
</reference>
<feature type="domain" description="EGF-like" evidence="3">
    <location>
        <begin position="260"/>
        <end position="296"/>
    </location>
</feature>
<feature type="domain" description="EGF-like" evidence="3">
    <location>
        <begin position="393"/>
        <end position="428"/>
    </location>
</feature>
<keyword evidence="4" id="KW-1185">Reference proteome</keyword>
<keyword evidence="5 6" id="KW-0640">Prion</keyword>
<evidence type="ECO:0000313" key="6">
    <source>
        <dbReference type="RefSeq" id="XP_022300011.1"/>
    </source>
</evidence>
<dbReference type="RefSeq" id="XP_022300011.1">
    <property type="nucleotide sequence ID" value="XM_022444303.1"/>
</dbReference>
<keyword evidence="2" id="KW-0732">Signal</keyword>
<evidence type="ECO:0000259" key="3">
    <source>
        <dbReference type="SMART" id="SM00181"/>
    </source>
</evidence>